<name>A0A7L4ZF01_9FLAO</name>
<dbReference type="Proteomes" id="UP000464657">
    <property type="component" value="Chromosome"/>
</dbReference>
<protein>
    <submittedName>
        <fullName evidence="2">Uncharacterized protein</fullName>
    </submittedName>
</protein>
<dbReference type="EMBL" id="CP019288">
    <property type="protein sequence ID" value="QHI35089.1"/>
    <property type="molecule type" value="Genomic_DNA"/>
</dbReference>
<dbReference type="KEGG" id="kan:IMCC3317_04350"/>
<evidence type="ECO:0000313" key="2">
    <source>
        <dbReference type="EMBL" id="QHI35089.1"/>
    </source>
</evidence>
<accession>A0A7L4ZF01</accession>
<keyword evidence="3" id="KW-1185">Reference proteome</keyword>
<evidence type="ECO:0000313" key="3">
    <source>
        <dbReference type="Proteomes" id="UP000464657"/>
    </source>
</evidence>
<reference evidence="2 3" key="1">
    <citation type="journal article" date="2013" name="Int. J. Syst. Evol. Microbiol.">
        <title>Kordia antarctica sp. nov., isolated from Antarctic seawater.</title>
        <authorList>
            <person name="Baek K."/>
            <person name="Choi A."/>
            <person name="Kang I."/>
            <person name="Lee K."/>
            <person name="Cho J.C."/>
        </authorList>
    </citation>
    <scope>NUCLEOTIDE SEQUENCE [LARGE SCALE GENOMIC DNA]</scope>
    <source>
        <strain evidence="2 3">IMCC3317</strain>
    </source>
</reference>
<feature type="chain" id="PRO_5029813066" evidence="1">
    <location>
        <begin position="20"/>
        <end position="293"/>
    </location>
</feature>
<organism evidence="2 3">
    <name type="scientific">Kordia antarctica</name>
    <dbReference type="NCBI Taxonomy" id="1218801"/>
    <lineage>
        <taxon>Bacteria</taxon>
        <taxon>Pseudomonadati</taxon>
        <taxon>Bacteroidota</taxon>
        <taxon>Flavobacteriia</taxon>
        <taxon>Flavobacteriales</taxon>
        <taxon>Flavobacteriaceae</taxon>
        <taxon>Kordia</taxon>
    </lineage>
</organism>
<dbReference type="AlphaFoldDB" id="A0A7L4ZF01"/>
<dbReference type="RefSeq" id="WP_160127859.1">
    <property type="nucleotide sequence ID" value="NZ_CP019288.1"/>
</dbReference>
<feature type="signal peptide" evidence="1">
    <location>
        <begin position="1"/>
        <end position="19"/>
    </location>
</feature>
<dbReference type="OrthoDB" id="9765957at2"/>
<keyword evidence="1" id="KW-0732">Signal</keyword>
<evidence type="ECO:0000256" key="1">
    <source>
        <dbReference type="SAM" id="SignalP"/>
    </source>
</evidence>
<proteinExistence type="predicted"/>
<gene>
    <name evidence="2" type="ORF">IMCC3317_04350</name>
</gene>
<sequence length="293" mass="31891">MKKNITLVFAFILTLSLYAQTPEKLSYQAVLRGVTNTLITNQNVGMQISILQGSASGPAMYVETHMPTTNDNGLVSLEIGTGTVVSGTFNTIDWGIATYFIKTETDPLGGTSYTITGTSQLVSVPYALYARKSGDSKDTFKYLGAARGKNDGSPNPNVNNEIPSFTLVTLRWLGVAENYMNSLGGTNNTQITIPAGVTHIKINTGIIYEAGTADSMSTIAIYQDGTPFVLANQSYPTYNQFNSKYGFNLATQYIPVTPGQVFEFRMFQDSPDTIYLSWGSISASFSFEFYAKN</sequence>